<sequence length="102" mass="10960">MNEPMENEQLLKEYFNAPVAAPPHLTAGTLRKLGESQPIGLLICATALNIIVALTFAFILLAGPLLLLWKIGILLVFALFQAIAVALLVYNLTANSLETSAN</sequence>
<dbReference type="AlphaFoldDB" id="A0A1G8JEB1"/>
<keyword evidence="1" id="KW-1133">Transmembrane helix</keyword>
<proteinExistence type="predicted"/>
<dbReference type="EMBL" id="FNDX01000004">
    <property type="protein sequence ID" value="SDI28980.1"/>
    <property type="molecule type" value="Genomic_DNA"/>
</dbReference>
<organism evidence="2 3">
    <name type="scientific">Paenibacillus typhae</name>
    <dbReference type="NCBI Taxonomy" id="1174501"/>
    <lineage>
        <taxon>Bacteria</taxon>
        <taxon>Bacillati</taxon>
        <taxon>Bacillota</taxon>
        <taxon>Bacilli</taxon>
        <taxon>Bacillales</taxon>
        <taxon>Paenibacillaceae</taxon>
        <taxon>Paenibacillus</taxon>
    </lineage>
</organism>
<name>A0A1G8JEB1_9BACL</name>
<evidence type="ECO:0000256" key="1">
    <source>
        <dbReference type="SAM" id="Phobius"/>
    </source>
</evidence>
<feature type="transmembrane region" description="Helical" evidence="1">
    <location>
        <begin position="67"/>
        <end position="90"/>
    </location>
</feature>
<reference evidence="3" key="1">
    <citation type="submission" date="2016-10" db="EMBL/GenBank/DDBJ databases">
        <authorList>
            <person name="Varghese N."/>
            <person name="Submissions S."/>
        </authorList>
    </citation>
    <scope>NUCLEOTIDE SEQUENCE [LARGE SCALE GENOMIC DNA]</scope>
    <source>
        <strain evidence="3">CGMCC 1.11012</strain>
    </source>
</reference>
<dbReference type="OrthoDB" id="2629345at2"/>
<keyword evidence="1" id="KW-0472">Membrane</keyword>
<evidence type="ECO:0000313" key="3">
    <source>
        <dbReference type="Proteomes" id="UP000199050"/>
    </source>
</evidence>
<protein>
    <submittedName>
        <fullName evidence="2">Uncharacterized protein</fullName>
    </submittedName>
</protein>
<dbReference type="RefSeq" id="WP_090712976.1">
    <property type="nucleotide sequence ID" value="NZ_CBCSKY010000004.1"/>
</dbReference>
<keyword evidence="1" id="KW-0812">Transmembrane</keyword>
<feature type="transmembrane region" description="Helical" evidence="1">
    <location>
        <begin position="39"/>
        <end position="61"/>
    </location>
</feature>
<accession>A0A1G8JEB1</accession>
<evidence type="ECO:0000313" key="2">
    <source>
        <dbReference type="EMBL" id="SDI28980.1"/>
    </source>
</evidence>
<dbReference type="Proteomes" id="UP000199050">
    <property type="component" value="Unassembled WGS sequence"/>
</dbReference>
<gene>
    <name evidence="2" type="ORF">SAMN05216192_104154</name>
</gene>
<dbReference type="STRING" id="1174501.SAMN05216192_104154"/>
<keyword evidence="3" id="KW-1185">Reference proteome</keyword>